<organism evidence="2 3">
    <name type="scientific">Heyndrickxia coagulans DSM 1 = ATCC 7050</name>
    <dbReference type="NCBI Taxonomy" id="1121088"/>
    <lineage>
        <taxon>Bacteria</taxon>
        <taxon>Bacillati</taxon>
        <taxon>Bacillota</taxon>
        <taxon>Bacilli</taxon>
        <taxon>Bacillales</taxon>
        <taxon>Bacillaceae</taxon>
        <taxon>Heyndrickxia</taxon>
    </lineage>
</organism>
<name>A0A8B4BT90_HEYCO</name>
<keyword evidence="1" id="KW-0812">Transmembrane</keyword>
<dbReference type="AlphaFoldDB" id="A0A8B4BT90"/>
<sequence length="65" mass="7409">MMKKNRETLRISASRFPVRGVLIYCPALVFFGNAAWTINAMTERTSDITAIVFMLYSEFDMALPT</sequence>
<comment type="caution">
    <text evidence="2">The sequence shown here is derived from an EMBL/GenBank/DDBJ whole genome shotgun (WGS) entry which is preliminary data.</text>
</comment>
<evidence type="ECO:0000256" key="1">
    <source>
        <dbReference type="SAM" id="Phobius"/>
    </source>
</evidence>
<dbReference type="KEGG" id="bcoa:BF29_3345"/>
<dbReference type="Proteomes" id="UP000184029">
    <property type="component" value="Unassembled WGS sequence"/>
</dbReference>
<proteinExistence type="predicted"/>
<dbReference type="EMBL" id="FQUB01000007">
    <property type="protein sequence ID" value="SHE53662.1"/>
    <property type="molecule type" value="Genomic_DNA"/>
</dbReference>
<accession>A0A8B4BT90</accession>
<keyword evidence="1" id="KW-1133">Transmembrane helix</keyword>
<evidence type="ECO:0000313" key="3">
    <source>
        <dbReference type="Proteomes" id="UP000184029"/>
    </source>
</evidence>
<keyword evidence="1" id="KW-0472">Membrane</keyword>
<protein>
    <submittedName>
        <fullName evidence="2">Uncharacterized protein</fullName>
    </submittedName>
</protein>
<reference evidence="2 3" key="1">
    <citation type="submission" date="2016-11" db="EMBL/GenBank/DDBJ databases">
        <authorList>
            <person name="Varghese N."/>
            <person name="Submissions S."/>
        </authorList>
    </citation>
    <scope>NUCLEOTIDE SEQUENCE [LARGE SCALE GENOMIC DNA]</scope>
    <source>
        <strain evidence="2 3">DSM 1</strain>
    </source>
</reference>
<feature type="transmembrane region" description="Helical" evidence="1">
    <location>
        <begin position="21"/>
        <end position="38"/>
    </location>
</feature>
<evidence type="ECO:0000313" key="2">
    <source>
        <dbReference type="EMBL" id="SHE53662.1"/>
    </source>
</evidence>
<gene>
    <name evidence="2" type="ORF">SAMN02745208_00480</name>
</gene>